<comment type="subunit">
    <text evidence="11">Homodimer.</text>
</comment>
<dbReference type="eggNOG" id="COG0119">
    <property type="taxonomic scope" value="Bacteria"/>
</dbReference>
<dbReference type="RefSeq" id="WP_013009813.1">
    <property type="nucleotide sequence ID" value="NC_013943.1"/>
</dbReference>
<dbReference type="UniPathway" id="UPA00048">
    <property type="reaction ID" value="UER00070"/>
</dbReference>
<dbReference type="NCBIfam" id="TIGR00973">
    <property type="entry name" value="leuA_bact"/>
    <property type="match status" value="1"/>
</dbReference>
<dbReference type="InterPro" id="IPR002034">
    <property type="entry name" value="AIPM/Hcit_synth_CS"/>
</dbReference>
<dbReference type="InterPro" id="IPR054691">
    <property type="entry name" value="LeuA/HCS_post-cat"/>
</dbReference>
<dbReference type="GO" id="GO:0009098">
    <property type="term" value="P:L-leucine biosynthetic process"/>
    <property type="evidence" value="ECO:0007669"/>
    <property type="project" value="UniProtKB-UniRule"/>
</dbReference>
<dbReference type="InterPro" id="IPR005671">
    <property type="entry name" value="LeuA_bact_synth"/>
</dbReference>
<keyword evidence="7 11" id="KW-0808">Transferase</keyword>
<dbReference type="SMART" id="SM00917">
    <property type="entry name" value="LeuA_dimer"/>
    <property type="match status" value="1"/>
</dbReference>
<gene>
    <name evidence="11" type="primary">leuA</name>
    <name evidence="13" type="ordered locus">Dacet_0471</name>
</gene>
<keyword evidence="9 11" id="KW-0464">Manganese</keyword>
<sequence>MSKRRVIIFDTTLRDGEQAPGFSMNTDEKIQLALQLERLGVDVMEAGFPISSPGDFEAVTRVAKVIKNSGVAGLCRANEKDISVGWDALQHAVRPRIHTFIATSDIHLQHKLKKTREEALEIAVKAVKFARNLCDDVEFSAEDAMRSDVDYLCQVVEAVIAAGANTVNLPDTVGYKMPFEIDKVISEVINRVPNVDKARISVHCHNDLGLSVANSLMAVNAGASQIECTINGIGERAGNCSLEEVVMGLTVRKDVFDDIEIGVKTNEIYRASKMLTTITGVGVQPNKAIVGKNAFAHEAGIHQDGMLKNRTTYEIMTPESVGYPSTSLVLGKHSGRHAFVQRIKDLGYEIENDAMQSAFDEFKILADKKKEVFDEDIESIIFNQAKDEQFAYVMESVNILSGDTAIPTATIKLADKDGNEFVDASTGDGPVDAVMKAIERIAGVGGKLKSYQIKALTAGKDAQGEVVLSAEFEECGYDVRGRGSDTDVVVASAKAYLDALNKYVLRNESRDVIKTEKGI</sequence>
<keyword evidence="14" id="KW-1185">Reference proteome</keyword>
<dbReference type="Gene3D" id="3.20.20.70">
    <property type="entry name" value="Aldolase class I"/>
    <property type="match status" value="1"/>
</dbReference>
<dbReference type="EMBL" id="CP001968">
    <property type="protein sequence ID" value="ADD67269.1"/>
    <property type="molecule type" value="Genomic_DNA"/>
</dbReference>
<dbReference type="InterPro" id="IPR013709">
    <property type="entry name" value="2-isopropylmalate_synth_dimer"/>
</dbReference>
<keyword evidence="5 11" id="KW-0432">Leucine biosynthesis</keyword>
<name>D4H3V8_DENA2</name>
<feature type="binding site" evidence="11">
    <location>
        <position position="239"/>
    </location>
    <ligand>
        <name>Mn(2+)</name>
        <dbReference type="ChEBI" id="CHEBI:29035"/>
    </ligand>
</feature>
<feature type="domain" description="Pyruvate carboxyltransferase" evidence="12">
    <location>
        <begin position="6"/>
        <end position="269"/>
    </location>
</feature>
<dbReference type="HOGENOM" id="CLU_022158_0_1_0"/>
<evidence type="ECO:0000256" key="8">
    <source>
        <dbReference type="ARBA" id="ARBA00022723"/>
    </source>
</evidence>
<dbReference type="PROSITE" id="PS00815">
    <property type="entry name" value="AIPM_HOMOCIT_SYNTH_1"/>
    <property type="match status" value="1"/>
</dbReference>
<evidence type="ECO:0000256" key="11">
    <source>
        <dbReference type="HAMAP-Rule" id="MF_01025"/>
    </source>
</evidence>
<protein>
    <recommendedName>
        <fullName evidence="4 11">2-isopropylmalate synthase</fullName>
        <ecNumber evidence="3 11">2.3.3.13</ecNumber>
    </recommendedName>
    <alternativeName>
        <fullName evidence="11">Alpha-IPM synthase</fullName>
    </alternativeName>
    <alternativeName>
        <fullName evidence="11">Alpha-isopropylmalate synthase</fullName>
    </alternativeName>
</protein>
<keyword evidence="8 11" id="KW-0479">Metal-binding</keyword>
<dbReference type="Pfam" id="PF22617">
    <property type="entry name" value="HCS_D2"/>
    <property type="match status" value="1"/>
</dbReference>
<dbReference type="Gene3D" id="1.10.238.260">
    <property type="match status" value="1"/>
</dbReference>
<dbReference type="PANTHER" id="PTHR10277:SF9">
    <property type="entry name" value="2-ISOPROPYLMALATE SYNTHASE 1, CHLOROPLASTIC-RELATED"/>
    <property type="match status" value="1"/>
</dbReference>
<comment type="similarity">
    <text evidence="2 11">Belongs to the alpha-IPM synthase/homocitrate synthase family. LeuA type 1 subfamily.</text>
</comment>
<feature type="binding site" evidence="11">
    <location>
        <position position="203"/>
    </location>
    <ligand>
        <name>Mn(2+)</name>
        <dbReference type="ChEBI" id="CHEBI:29035"/>
    </ligand>
</feature>
<dbReference type="GO" id="GO:0003985">
    <property type="term" value="F:acetyl-CoA C-acetyltransferase activity"/>
    <property type="evidence" value="ECO:0007669"/>
    <property type="project" value="UniProtKB-UniRule"/>
</dbReference>
<organism evidence="13 14">
    <name type="scientific">Denitrovibrio acetiphilus (strain DSM 12809 / NBRC 114555 / N2460)</name>
    <dbReference type="NCBI Taxonomy" id="522772"/>
    <lineage>
        <taxon>Bacteria</taxon>
        <taxon>Pseudomonadati</taxon>
        <taxon>Deferribacterota</taxon>
        <taxon>Deferribacteres</taxon>
        <taxon>Deferribacterales</taxon>
        <taxon>Geovibrionaceae</taxon>
        <taxon>Denitrovibrio</taxon>
    </lineage>
</organism>
<dbReference type="PROSITE" id="PS00816">
    <property type="entry name" value="AIPM_HOMOCIT_SYNTH_2"/>
    <property type="match status" value="1"/>
</dbReference>
<keyword evidence="11" id="KW-0963">Cytoplasm</keyword>
<comment type="pathway">
    <text evidence="1 11">Amino-acid biosynthesis; L-leucine biosynthesis; L-leucine from 3-methyl-2-oxobutanoate: step 1/4.</text>
</comment>
<dbReference type="GO" id="GO:0005737">
    <property type="term" value="C:cytoplasm"/>
    <property type="evidence" value="ECO:0007669"/>
    <property type="project" value="UniProtKB-UniRule"/>
</dbReference>
<keyword evidence="6 11" id="KW-0028">Amino-acid biosynthesis</keyword>
<dbReference type="FunFam" id="3.30.160.270:FF:000003">
    <property type="entry name" value="2-isopropylmalate synthase"/>
    <property type="match status" value="1"/>
</dbReference>
<evidence type="ECO:0000256" key="7">
    <source>
        <dbReference type="ARBA" id="ARBA00022679"/>
    </source>
</evidence>
<evidence type="ECO:0000259" key="12">
    <source>
        <dbReference type="PROSITE" id="PS50991"/>
    </source>
</evidence>
<comment type="function">
    <text evidence="11">Catalyzes the condensation of the acetyl group of acetyl-CoA with 3-methyl-2-oxobutanoate (2-ketoisovalerate) to form 3-carboxy-3-hydroxy-4-methylpentanoate (2-isopropylmalate).</text>
</comment>
<dbReference type="Proteomes" id="UP000002012">
    <property type="component" value="Chromosome"/>
</dbReference>
<feature type="binding site" evidence="11">
    <location>
        <position position="15"/>
    </location>
    <ligand>
        <name>Mn(2+)</name>
        <dbReference type="ChEBI" id="CHEBI:29035"/>
    </ligand>
</feature>
<evidence type="ECO:0000313" key="13">
    <source>
        <dbReference type="EMBL" id="ADD67269.1"/>
    </source>
</evidence>
<dbReference type="CDD" id="cd07940">
    <property type="entry name" value="DRE_TIM_IPMS"/>
    <property type="match status" value="1"/>
</dbReference>
<dbReference type="Gene3D" id="3.30.160.270">
    <property type="match status" value="1"/>
</dbReference>
<keyword evidence="10 11" id="KW-0100">Branched-chain amino acid biosynthesis</keyword>
<dbReference type="FunFam" id="3.20.20.70:FF:000010">
    <property type="entry name" value="2-isopropylmalate synthase"/>
    <property type="match status" value="1"/>
</dbReference>
<dbReference type="Pfam" id="PF00682">
    <property type="entry name" value="HMGL-like"/>
    <property type="match status" value="1"/>
</dbReference>
<evidence type="ECO:0000256" key="5">
    <source>
        <dbReference type="ARBA" id="ARBA00022430"/>
    </source>
</evidence>
<dbReference type="FunFam" id="1.10.238.260:FF:000001">
    <property type="entry name" value="2-isopropylmalate synthase"/>
    <property type="match status" value="1"/>
</dbReference>
<proteinExistence type="inferred from homology"/>
<evidence type="ECO:0000313" key="14">
    <source>
        <dbReference type="Proteomes" id="UP000002012"/>
    </source>
</evidence>
<comment type="cofactor">
    <cofactor evidence="11">
        <name>Mn(2+)</name>
        <dbReference type="ChEBI" id="CHEBI:29035"/>
    </cofactor>
</comment>
<comment type="catalytic activity">
    <reaction evidence="11">
        <text>3-methyl-2-oxobutanoate + acetyl-CoA + H2O = (2S)-2-isopropylmalate + CoA + H(+)</text>
        <dbReference type="Rhea" id="RHEA:21524"/>
        <dbReference type="ChEBI" id="CHEBI:1178"/>
        <dbReference type="ChEBI" id="CHEBI:11851"/>
        <dbReference type="ChEBI" id="CHEBI:15377"/>
        <dbReference type="ChEBI" id="CHEBI:15378"/>
        <dbReference type="ChEBI" id="CHEBI:57287"/>
        <dbReference type="ChEBI" id="CHEBI:57288"/>
        <dbReference type="EC" id="2.3.3.13"/>
    </reaction>
</comment>
<dbReference type="InParanoid" id="D4H3V8"/>
<evidence type="ECO:0000256" key="1">
    <source>
        <dbReference type="ARBA" id="ARBA00004689"/>
    </source>
</evidence>
<evidence type="ECO:0000256" key="10">
    <source>
        <dbReference type="ARBA" id="ARBA00023304"/>
    </source>
</evidence>
<dbReference type="PROSITE" id="PS50991">
    <property type="entry name" value="PYR_CT"/>
    <property type="match status" value="1"/>
</dbReference>
<dbReference type="KEGG" id="dap:Dacet_0471"/>
<dbReference type="AlphaFoldDB" id="D4H3V8"/>
<dbReference type="STRING" id="522772.Dacet_0471"/>
<dbReference type="EC" id="2.3.3.13" evidence="3 11"/>
<evidence type="ECO:0000256" key="3">
    <source>
        <dbReference type="ARBA" id="ARBA00012973"/>
    </source>
</evidence>
<dbReference type="PaxDb" id="522772-Dacet_0471"/>
<dbReference type="PANTHER" id="PTHR10277">
    <property type="entry name" value="HOMOCITRATE SYNTHASE-RELATED"/>
    <property type="match status" value="1"/>
</dbReference>
<dbReference type="OrthoDB" id="9804858at2"/>
<evidence type="ECO:0000256" key="2">
    <source>
        <dbReference type="ARBA" id="ARBA00009396"/>
    </source>
</evidence>
<evidence type="ECO:0000256" key="9">
    <source>
        <dbReference type="ARBA" id="ARBA00023211"/>
    </source>
</evidence>
<evidence type="ECO:0000256" key="4">
    <source>
        <dbReference type="ARBA" id="ARBA00018198"/>
    </source>
</evidence>
<feature type="binding site" evidence="11">
    <location>
        <position position="205"/>
    </location>
    <ligand>
        <name>Mn(2+)</name>
        <dbReference type="ChEBI" id="CHEBI:29035"/>
    </ligand>
</feature>
<dbReference type="InterPro" id="IPR000891">
    <property type="entry name" value="PYR_CT"/>
</dbReference>
<feature type="region of interest" description="Regulatory domain" evidence="11">
    <location>
        <begin position="393"/>
        <end position="519"/>
    </location>
</feature>
<dbReference type="HAMAP" id="MF_01025">
    <property type="entry name" value="LeuA_type1"/>
    <property type="match status" value="1"/>
</dbReference>
<accession>D4H3V8</accession>
<dbReference type="InterPro" id="IPR036230">
    <property type="entry name" value="LeuA_allosteric_dom_sf"/>
</dbReference>
<dbReference type="InterPro" id="IPR013785">
    <property type="entry name" value="Aldolase_TIM"/>
</dbReference>
<dbReference type="FunCoup" id="D4H3V8">
    <property type="interactions" value="455"/>
</dbReference>
<dbReference type="InterPro" id="IPR050073">
    <property type="entry name" value="2-IPM_HCS-like"/>
</dbReference>
<dbReference type="Pfam" id="PF08502">
    <property type="entry name" value="LeuA_dimer"/>
    <property type="match status" value="1"/>
</dbReference>
<dbReference type="NCBIfam" id="NF002086">
    <property type="entry name" value="PRK00915.1-3"/>
    <property type="match status" value="1"/>
</dbReference>
<evidence type="ECO:0000256" key="6">
    <source>
        <dbReference type="ARBA" id="ARBA00022605"/>
    </source>
</evidence>
<dbReference type="GO" id="GO:0003852">
    <property type="term" value="F:2-isopropylmalate synthase activity"/>
    <property type="evidence" value="ECO:0007669"/>
    <property type="project" value="UniProtKB-UniRule"/>
</dbReference>
<reference evidence="13 14" key="1">
    <citation type="journal article" date="2010" name="Stand. Genomic Sci.">
        <title>Complete genome sequence of Denitrovibrio acetiphilus type strain (N2460).</title>
        <authorList>
            <person name="Kiss H."/>
            <person name="Lang E."/>
            <person name="Lapidus A."/>
            <person name="Copeland A."/>
            <person name="Nolan M."/>
            <person name="Glavina Del Rio T."/>
            <person name="Chen F."/>
            <person name="Lucas S."/>
            <person name="Tice H."/>
            <person name="Cheng J.F."/>
            <person name="Han C."/>
            <person name="Goodwin L."/>
            <person name="Pitluck S."/>
            <person name="Liolios K."/>
            <person name="Pati A."/>
            <person name="Ivanova N."/>
            <person name="Mavromatis K."/>
            <person name="Chen A."/>
            <person name="Palaniappan K."/>
            <person name="Land M."/>
            <person name="Hauser L."/>
            <person name="Chang Y.J."/>
            <person name="Jeffries C.D."/>
            <person name="Detter J.C."/>
            <person name="Brettin T."/>
            <person name="Spring S."/>
            <person name="Rohde M."/>
            <person name="Goker M."/>
            <person name="Woyke T."/>
            <person name="Bristow J."/>
            <person name="Eisen J.A."/>
            <person name="Markowitz V."/>
            <person name="Hugenholtz P."/>
            <person name="Kyrpides N.C."/>
            <person name="Klenk H.P."/>
        </authorList>
    </citation>
    <scope>NUCLEOTIDE SEQUENCE [LARGE SCALE GENOMIC DNA]</scope>
    <source>
        <strain evidence="14">DSM 12809 / NBRC 114555 / N2460</strain>
    </source>
</reference>
<dbReference type="GO" id="GO:0030145">
    <property type="term" value="F:manganese ion binding"/>
    <property type="evidence" value="ECO:0007669"/>
    <property type="project" value="UniProtKB-UniRule"/>
</dbReference>
<dbReference type="SUPFAM" id="SSF110921">
    <property type="entry name" value="2-isopropylmalate synthase LeuA, allosteric (dimerisation) domain"/>
    <property type="match status" value="1"/>
</dbReference>
<dbReference type="SUPFAM" id="SSF51569">
    <property type="entry name" value="Aldolase"/>
    <property type="match status" value="1"/>
</dbReference>